<keyword evidence="1" id="KW-0732">Signal</keyword>
<dbReference type="InterPro" id="IPR016187">
    <property type="entry name" value="CTDL_fold"/>
</dbReference>
<dbReference type="SMART" id="SM00034">
    <property type="entry name" value="CLECT"/>
    <property type="match status" value="1"/>
</dbReference>
<evidence type="ECO:0000313" key="3">
    <source>
        <dbReference type="EMBL" id="RUS90176.1"/>
    </source>
</evidence>
<feature type="signal peptide" evidence="1">
    <location>
        <begin position="1"/>
        <end position="23"/>
    </location>
</feature>
<proteinExistence type="predicted"/>
<reference evidence="3 4" key="1">
    <citation type="submission" date="2019-01" db="EMBL/GenBank/DDBJ databases">
        <title>A draft genome assembly of the solar-powered sea slug Elysia chlorotica.</title>
        <authorList>
            <person name="Cai H."/>
            <person name="Li Q."/>
            <person name="Fang X."/>
            <person name="Li J."/>
            <person name="Curtis N.E."/>
            <person name="Altenburger A."/>
            <person name="Shibata T."/>
            <person name="Feng M."/>
            <person name="Maeda T."/>
            <person name="Schwartz J.A."/>
            <person name="Shigenobu S."/>
            <person name="Lundholm N."/>
            <person name="Nishiyama T."/>
            <person name="Yang H."/>
            <person name="Hasebe M."/>
            <person name="Li S."/>
            <person name="Pierce S.K."/>
            <person name="Wang J."/>
        </authorList>
    </citation>
    <scope>NUCLEOTIDE SEQUENCE [LARGE SCALE GENOMIC DNA]</scope>
    <source>
        <strain evidence="3">EC2010</strain>
        <tissue evidence="3">Whole organism of an adult</tissue>
    </source>
</reference>
<accession>A0A3S0ZZW1</accession>
<dbReference type="InterPro" id="IPR001304">
    <property type="entry name" value="C-type_lectin-like"/>
</dbReference>
<protein>
    <recommendedName>
        <fullName evidence="2">C-type lectin domain-containing protein</fullName>
    </recommendedName>
</protein>
<dbReference type="SUPFAM" id="SSF56436">
    <property type="entry name" value="C-type lectin-like"/>
    <property type="match status" value="1"/>
</dbReference>
<organism evidence="3 4">
    <name type="scientific">Elysia chlorotica</name>
    <name type="common">Eastern emerald elysia</name>
    <name type="synonym">Sea slug</name>
    <dbReference type="NCBI Taxonomy" id="188477"/>
    <lineage>
        <taxon>Eukaryota</taxon>
        <taxon>Metazoa</taxon>
        <taxon>Spiralia</taxon>
        <taxon>Lophotrochozoa</taxon>
        <taxon>Mollusca</taxon>
        <taxon>Gastropoda</taxon>
        <taxon>Heterobranchia</taxon>
        <taxon>Euthyneura</taxon>
        <taxon>Panpulmonata</taxon>
        <taxon>Sacoglossa</taxon>
        <taxon>Placobranchoidea</taxon>
        <taxon>Plakobranchidae</taxon>
        <taxon>Elysia</taxon>
    </lineage>
</organism>
<dbReference type="Gene3D" id="3.10.100.10">
    <property type="entry name" value="Mannose-Binding Protein A, subunit A"/>
    <property type="match status" value="1"/>
</dbReference>
<comment type="caution">
    <text evidence="3">The sequence shown here is derived from an EMBL/GenBank/DDBJ whole genome shotgun (WGS) entry which is preliminary data.</text>
</comment>
<feature type="domain" description="C-type lectin" evidence="2">
    <location>
        <begin position="32"/>
        <end position="183"/>
    </location>
</feature>
<dbReference type="Proteomes" id="UP000271974">
    <property type="component" value="Unassembled WGS sequence"/>
</dbReference>
<feature type="chain" id="PRO_5018640202" description="C-type lectin domain-containing protein" evidence="1">
    <location>
        <begin position="24"/>
        <end position="187"/>
    </location>
</feature>
<dbReference type="Pfam" id="PF00059">
    <property type="entry name" value="Lectin_C"/>
    <property type="match status" value="1"/>
</dbReference>
<dbReference type="EMBL" id="RQTK01000038">
    <property type="protein sequence ID" value="RUS90176.1"/>
    <property type="molecule type" value="Genomic_DNA"/>
</dbReference>
<evidence type="ECO:0000256" key="1">
    <source>
        <dbReference type="SAM" id="SignalP"/>
    </source>
</evidence>
<dbReference type="AlphaFoldDB" id="A0A3S0ZZW1"/>
<keyword evidence="4" id="KW-1185">Reference proteome</keyword>
<dbReference type="OrthoDB" id="441660at2759"/>
<dbReference type="CDD" id="cd00037">
    <property type="entry name" value="CLECT"/>
    <property type="match status" value="1"/>
</dbReference>
<gene>
    <name evidence="3" type="ORF">EGW08_002055</name>
</gene>
<evidence type="ECO:0000313" key="4">
    <source>
        <dbReference type="Proteomes" id="UP000271974"/>
    </source>
</evidence>
<name>A0A3S0ZZW1_ELYCH</name>
<dbReference type="InterPro" id="IPR016186">
    <property type="entry name" value="C-type_lectin-like/link_sf"/>
</dbReference>
<sequence length="187" mass="21030">MIANRLYLFPFLVAILGIATSQSQDKDVFDFLYQTSKPFGLLPTVYFLSTYNTFYTDAELACEALGGYLAEVNSPAELTFINDFIRDDASEHEFIHINGYRDSNDGDLVSSRGVDIVALINEQRTGTGTGTGFNGSPLYFDYWHRHPATVNNPPACLELDKRGNTIRMTADRCDRSINRYICEKQLA</sequence>
<evidence type="ECO:0000259" key="2">
    <source>
        <dbReference type="SMART" id="SM00034"/>
    </source>
</evidence>